<dbReference type="OrthoDB" id="6423505at2759"/>
<name>A0A9J6H1A1_HAELO</name>
<keyword evidence="2" id="KW-0479">Metal-binding</keyword>
<feature type="domain" description="C2H2-type" evidence="11">
    <location>
        <begin position="145"/>
        <end position="173"/>
    </location>
</feature>
<dbReference type="SMART" id="SM00355">
    <property type="entry name" value="ZnF_C2H2"/>
    <property type="match status" value="4"/>
</dbReference>
<keyword evidence="8" id="KW-0804">Transcription</keyword>
<dbReference type="AlphaFoldDB" id="A0A9J6H1A1"/>
<evidence type="ECO:0000256" key="1">
    <source>
        <dbReference type="ARBA" id="ARBA00004123"/>
    </source>
</evidence>
<dbReference type="InterPro" id="IPR050331">
    <property type="entry name" value="Zinc_finger"/>
</dbReference>
<sequence length="181" mass="20829">MVANSLHSISCYLHLASIDVARHERTHTINASPLRPLYPKGLTPESNPKADLLEEAPYKCEVCGQRYTKAGNLRRHRRLVHAPDIPWFTCSQCEKGFTRKDALETHLLTHTRERRHTCHTCGMRFARLGDMNRHHSIVHDRQYPHYCPHCGKGVSSVGNLRQHLRTQHQNESKGAVRENDD</sequence>
<dbReference type="GO" id="GO:0005634">
    <property type="term" value="C:nucleus"/>
    <property type="evidence" value="ECO:0007669"/>
    <property type="project" value="UniProtKB-SubCell"/>
</dbReference>
<evidence type="ECO:0000259" key="11">
    <source>
        <dbReference type="PROSITE" id="PS50157"/>
    </source>
</evidence>
<evidence type="ECO:0000256" key="10">
    <source>
        <dbReference type="PROSITE-ProRule" id="PRU00042"/>
    </source>
</evidence>
<protein>
    <recommendedName>
        <fullName evidence="11">C2H2-type domain-containing protein</fullName>
    </recommendedName>
</protein>
<dbReference type="VEuPathDB" id="VectorBase:HLOH_047908"/>
<dbReference type="Gene3D" id="3.30.160.60">
    <property type="entry name" value="Classic Zinc Finger"/>
    <property type="match status" value="4"/>
</dbReference>
<evidence type="ECO:0000256" key="6">
    <source>
        <dbReference type="ARBA" id="ARBA00023015"/>
    </source>
</evidence>
<dbReference type="Pfam" id="PF00096">
    <property type="entry name" value="zf-C2H2"/>
    <property type="match status" value="3"/>
</dbReference>
<dbReference type="EMBL" id="JABSTR010000010">
    <property type="protein sequence ID" value="KAH9380800.1"/>
    <property type="molecule type" value="Genomic_DNA"/>
</dbReference>
<proteinExistence type="predicted"/>
<feature type="domain" description="C2H2-type" evidence="11">
    <location>
        <begin position="58"/>
        <end position="86"/>
    </location>
</feature>
<dbReference type="FunFam" id="3.30.160.60:FF:000100">
    <property type="entry name" value="Zinc finger 45-like"/>
    <property type="match status" value="2"/>
</dbReference>
<accession>A0A9J6H1A1</accession>
<dbReference type="GO" id="GO:0003677">
    <property type="term" value="F:DNA binding"/>
    <property type="evidence" value="ECO:0007669"/>
    <property type="project" value="UniProtKB-KW"/>
</dbReference>
<evidence type="ECO:0000256" key="8">
    <source>
        <dbReference type="ARBA" id="ARBA00023163"/>
    </source>
</evidence>
<dbReference type="InterPro" id="IPR041697">
    <property type="entry name" value="Znf-C2H2_11"/>
</dbReference>
<dbReference type="PANTHER" id="PTHR16515:SF57">
    <property type="entry name" value="ZINC FINGER PROTEIN 154-LIKE"/>
    <property type="match status" value="1"/>
</dbReference>
<dbReference type="SUPFAM" id="SSF57667">
    <property type="entry name" value="beta-beta-alpha zinc fingers"/>
    <property type="match status" value="3"/>
</dbReference>
<gene>
    <name evidence="12" type="ORF">HPB48_020246</name>
</gene>
<evidence type="ECO:0000313" key="12">
    <source>
        <dbReference type="EMBL" id="KAH9380800.1"/>
    </source>
</evidence>
<dbReference type="FunFam" id="3.30.160.60:FF:000446">
    <property type="entry name" value="Zinc finger protein"/>
    <property type="match status" value="1"/>
</dbReference>
<keyword evidence="6" id="KW-0805">Transcription regulation</keyword>
<dbReference type="InterPro" id="IPR036236">
    <property type="entry name" value="Znf_C2H2_sf"/>
</dbReference>
<dbReference type="GO" id="GO:0008270">
    <property type="term" value="F:zinc ion binding"/>
    <property type="evidence" value="ECO:0007669"/>
    <property type="project" value="UniProtKB-KW"/>
</dbReference>
<dbReference type="OMA" id="CYARRDY"/>
<comment type="caution">
    <text evidence="12">The sequence shown here is derived from an EMBL/GenBank/DDBJ whole genome shotgun (WGS) entry which is preliminary data.</text>
</comment>
<feature type="domain" description="C2H2-type" evidence="11">
    <location>
        <begin position="88"/>
        <end position="115"/>
    </location>
</feature>
<evidence type="ECO:0000256" key="3">
    <source>
        <dbReference type="ARBA" id="ARBA00022737"/>
    </source>
</evidence>
<evidence type="ECO:0000256" key="7">
    <source>
        <dbReference type="ARBA" id="ARBA00023125"/>
    </source>
</evidence>
<evidence type="ECO:0000256" key="5">
    <source>
        <dbReference type="ARBA" id="ARBA00022833"/>
    </source>
</evidence>
<dbReference type="PROSITE" id="PS50157">
    <property type="entry name" value="ZINC_FINGER_C2H2_2"/>
    <property type="match status" value="4"/>
</dbReference>
<feature type="domain" description="C2H2-type" evidence="11">
    <location>
        <begin position="116"/>
        <end position="144"/>
    </location>
</feature>
<keyword evidence="3" id="KW-0677">Repeat</keyword>
<keyword evidence="4 10" id="KW-0863">Zinc-finger</keyword>
<dbReference type="InterPro" id="IPR013087">
    <property type="entry name" value="Znf_C2H2_type"/>
</dbReference>
<keyword evidence="7" id="KW-0238">DNA-binding</keyword>
<evidence type="ECO:0000313" key="13">
    <source>
        <dbReference type="Proteomes" id="UP000821853"/>
    </source>
</evidence>
<comment type="subcellular location">
    <subcellularLocation>
        <location evidence="1">Nucleus</location>
    </subcellularLocation>
</comment>
<keyword evidence="5" id="KW-0862">Zinc</keyword>
<dbReference type="PROSITE" id="PS00028">
    <property type="entry name" value="ZINC_FINGER_C2H2_1"/>
    <property type="match status" value="4"/>
</dbReference>
<keyword evidence="9" id="KW-0539">Nucleus</keyword>
<dbReference type="Proteomes" id="UP000821853">
    <property type="component" value="Chromosome 8"/>
</dbReference>
<evidence type="ECO:0000256" key="4">
    <source>
        <dbReference type="ARBA" id="ARBA00022771"/>
    </source>
</evidence>
<keyword evidence="13" id="KW-1185">Reference proteome</keyword>
<dbReference type="GO" id="GO:0010468">
    <property type="term" value="P:regulation of gene expression"/>
    <property type="evidence" value="ECO:0007669"/>
    <property type="project" value="TreeGrafter"/>
</dbReference>
<evidence type="ECO:0000256" key="9">
    <source>
        <dbReference type="ARBA" id="ARBA00023242"/>
    </source>
</evidence>
<dbReference type="PANTHER" id="PTHR16515">
    <property type="entry name" value="PR DOMAIN ZINC FINGER PROTEIN"/>
    <property type="match status" value="1"/>
</dbReference>
<reference evidence="12 13" key="1">
    <citation type="journal article" date="2020" name="Cell">
        <title>Large-Scale Comparative Analyses of Tick Genomes Elucidate Their Genetic Diversity and Vector Capacities.</title>
        <authorList>
            <consortium name="Tick Genome and Microbiome Consortium (TIGMIC)"/>
            <person name="Jia N."/>
            <person name="Wang J."/>
            <person name="Shi W."/>
            <person name="Du L."/>
            <person name="Sun Y."/>
            <person name="Zhan W."/>
            <person name="Jiang J.F."/>
            <person name="Wang Q."/>
            <person name="Zhang B."/>
            <person name="Ji P."/>
            <person name="Bell-Sakyi L."/>
            <person name="Cui X.M."/>
            <person name="Yuan T.T."/>
            <person name="Jiang B.G."/>
            <person name="Yang W.F."/>
            <person name="Lam T.T."/>
            <person name="Chang Q.C."/>
            <person name="Ding S.J."/>
            <person name="Wang X.J."/>
            <person name="Zhu J.G."/>
            <person name="Ruan X.D."/>
            <person name="Zhao L."/>
            <person name="Wei J.T."/>
            <person name="Ye R.Z."/>
            <person name="Que T.C."/>
            <person name="Du C.H."/>
            <person name="Zhou Y.H."/>
            <person name="Cheng J.X."/>
            <person name="Dai P.F."/>
            <person name="Guo W.B."/>
            <person name="Han X.H."/>
            <person name="Huang E.J."/>
            <person name="Li L.F."/>
            <person name="Wei W."/>
            <person name="Gao Y.C."/>
            <person name="Liu J.Z."/>
            <person name="Shao H.Z."/>
            <person name="Wang X."/>
            <person name="Wang C.C."/>
            <person name="Yang T.C."/>
            <person name="Huo Q.B."/>
            <person name="Li W."/>
            <person name="Chen H.Y."/>
            <person name="Chen S.E."/>
            <person name="Zhou L.G."/>
            <person name="Ni X.B."/>
            <person name="Tian J.H."/>
            <person name="Sheng Y."/>
            <person name="Liu T."/>
            <person name="Pan Y.S."/>
            <person name="Xia L.Y."/>
            <person name="Li J."/>
            <person name="Zhao F."/>
            <person name="Cao W.C."/>
        </authorList>
    </citation>
    <scope>NUCLEOTIDE SEQUENCE [LARGE SCALE GENOMIC DNA]</scope>
    <source>
        <strain evidence="12">HaeL-2018</strain>
    </source>
</reference>
<dbReference type="Pfam" id="PF16622">
    <property type="entry name" value="zf-C2H2_11"/>
    <property type="match status" value="1"/>
</dbReference>
<organism evidence="12 13">
    <name type="scientific">Haemaphysalis longicornis</name>
    <name type="common">Bush tick</name>
    <dbReference type="NCBI Taxonomy" id="44386"/>
    <lineage>
        <taxon>Eukaryota</taxon>
        <taxon>Metazoa</taxon>
        <taxon>Ecdysozoa</taxon>
        <taxon>Arthropoda</taxon>
        <taxon>Chelicerata</taxon>
        <taxon>Arachnida</taxon>
        <taxon>Acari</taxon>
        <taxon>Parasitiformes</taxon>
        <taxon>Ixodida</taxon>
        <taxon>Ixodoidea</taxon>
        <taxon>Ixodidae</taxon>
        <taxon>Haemaphysalinae</taxon>
        <taxon>Haemaphysalis</taxon>
    </lineage>
</organism>
<evidence type="ECO:0000256" key="2">
    <source>
        <dbReference type="ARBA" id="ARBA00022723"/>
    </source>
</evidence>